<dbReference type="InterPro" id="IPR008972">
    <property type="entry name" value="Cupredoxin"/>
</dbReference>
<keyword evidence="1" id="KW-0479">Metal-binding</keyword>
<evidence type="ECO:0000256" key="3">
    <source>
        <dbReference type="SAM" id="MobiDB-lite"/>
    </source>
</evidence>
<reference evidence="5 6" key="1">
    <citation type="journal article" date="2019" name="Int. J. Syst. Evol. Microbiol.">
        <title>The Global Catalogue of Microorganisms (GCM) 10K type strain sequencing project: providing services to taxonomists for standard genome sequencing and annotation.</title>
        <authorList>
            <consortium name="The Broad Institute Genomics Platform"/>
            <consortium name="The Broad Institute Genome Sequencing Center for Infectious Disease"/>
            <person name="Wu L."/>
            <person name="Ma J."/>
        </authorList>
    </citation>
    <scope>NUCLEOTIDE SEQUENCE [LARGE SCALE GENOMIC DNA]</scope>
    <source>
        <strain evidence="5 6">GX21</strain>
    </source>
</reference>
<feature type="domain" description="Blue (type 1) copper" evidence="4">
    <location>
        <begin position="46"/>
        <end position="82"/>
    </location>
</feature>
<comment type="caution">
    <text evidence="5">The sequence shown here is derived from an EMBL/GenBank/DDBJ whole genome shotgun (WGS) entry which is preliminary data.</text>
</comment>
<dbReference type="SUPFAM" id="SSF49503">
    <property type="entry name" value="Cupredoxins"/>
    <property type="match status" value="1"/>
</dbReference>
<proteinExistence type="predicted"/>
<name>A0ABD5ZTC4_9EURY</name>
<evidence type="ECO:0000313" key="6">
    <source>
        <dbReference type="Proteomes" id="UP001596434"/>
    </source>
</evidence>
<dbReference type="Pfam" id="PF00127">
    <property type="entry name" value="Copper-bind"/>
    <property type="match status" value="1"/>
</dbReference>
<keyword evidence="2" id="KW-0186">Copper</keyword>
<dbReference type="AlphaFoldDB" id="A0ABD5ZTC4"/>
<sequence>MPPSSTVSPTWSPTTWDCSTTPSDTVGCTRSQIFAAPGGAFESQLSAEEGFTFERTFSSTDTYTYVCTPHRTLGMKGAVVVE</sequence>
<dbReference type="GeneID" id="96952156"/>
<accession>A0ABD5ZTC4</accession>
<keyword evidence="6" id="KW-1185">Reference proteome</keyword>
<dbReference type="Proteomes" id="UP001596434">
    <property type="component" value="Unassembled WGS sequence"/>
</dbReference>
<dbReference type="GO" id="GO:0046872">
    <property type="term" value="F:metal ion binding"/>
    <property type="evidence" value="ECO:0007669"/>
    <property type="project" value="UniProtKB-KW"/>
</dbReference>
<evidence type="ECO:0000259" key="4">
    <source>
        <dbReference type="Pfam" id="PF00127"/>
    </source>
</evidence>
<evidence type="ECO:0000256" key="1">
    <source>
        <dbReference type="ARBA" id="ARBA00022723"/>
    </source>
</evidence>
<feature type="region of interest" description="Disordered" evidence="3">
    <location>
        <begin position="1"/>
        <end position="22"/>
    </location>
</feature>
<evidence type="ECO:0000313" key="5">
    <source>
        <dbReference type="EMBL" id="MFC7253868.1"/>
    </source>
</evidence>
<organism evidence="5 6">
    <name type="scientific">Haloplanus litoreus</name>
    <dbReference type="NCBI Taxonomy" id="767515"/>
    <lineage>
        <taxon>Archaea</taxon>
        <taxon>Methanobacteriati</taxon>
        <taxon>Methanobacteriota</taxon>
        <taxon>Stenosarchaea group</taxon>
        <taxon>Halobacteria</taxon>
        <taxon>Halobacteriales</taxon>
        <taxon>Haloferacaceae</taxon>
        <taxon>Haloplanus</taxon>
    </lineage>
</organism>
<dbReference type="RefSeq" id="WP_379706419.1">
    <property type="nucleotide sequence ID" value="NZ_JBHTAT010000001.1"/>
</dbReference>
<dbReference type="EMBL" id="JBHTAT010000001">
    <property type="protein sequence ID" value="MFC7253868.1"/>
    <property type="molecule type" value="Genomic_DNA"/>
</dbReference>
<dbReference type="Gene3D" id="2.60.40.420">
    <property type="entry name" value="Cupredoxins - blue copper proteins"/>
    <property type="match status" value="1"/>
</dbReference>
<dbReference type="InterPro" id="IPR000923">
    <property type="entry name" value="BlueCu_1"/>
</dbReference>
<gene>
    <name evidence="5" type="ORF">ACFQKE_00855</name>
</gene>
<protein>
    <submittedName>
        <fullName evidence="5">Plastocyanin/azurin family copper-binding protein</fullName>
    </submittedName>
</protein>
<evidence type="ECO:0000256" key="2">
    <source>
        <dbReference type="ARBA" id="ARBA00023008"/>
    </source>
</evidence>
<feature type="compositionally biased region" description="Low complexity" evidence="3">
    <location>
        <begin position="1"/>
        <end position="16"/>
    </location>
</feature>